<dbReference type="GO" id="GO:0005886">
    <property type="term" value="C:plasma membrane"/>
    <property type="evidence" value="ECO:0007669"/>
    <property type="project" value="InterPro"/>
</dbReference>
<feature type="domain" description="RCK N-terminal" evidence="7">
    <location>
        <begin position="268"/>
        <end position="387"/>
    </location>
</feature>
<organism evidence="9 10">
    <name type="scientific">Shimia abyssi</name>
    <dbReference type="NCBI Taxonomy" id="1662395"/>
    <lineage>
        <taxon>Bacteria</taxon>
        <taxon>Pseudomonadati</taxon>
        <taxon>Pseudomonadota</taxon>
        <taxon>Alphaproteobacteria</taxon>
        <taxon>Rhodobacterales</taxon>
        <taxon>Roseobacteraceae</taxon>
    </lineage>
</organism>
<sequence>MLAFDLGEPFWHAFGNRRRSAERSLRDVTRPKGQGMKVIICGAGQVGWQIARHLSGENNDVTVVDNNPELVRRATDTLDVQGIAGFASYPDVLDRAGARDADMVIAATYSDEVNMVTCQVAHSVFSVPRKIARLRSQSYLNVVYSDLYRRDHLPIDVVISPELEVAEAALKRLSAPRAFDTEMFLDGKVQMLGLLLEEDCPVLNTPLRQLTDLFSTLRAVVVGVRRGGSLFAPEPGDQLFAGDEIYVFTVVEDVGRTMEVFGKTQGKQERTIIIGGGNVGLMVAQRLESRARKMRSKMIERDRATAEKAAEALERTIVLNGDGLDAALLVEAGVERADAILAVTDDDKTNMLASVRAKSNGCPLAIALINDPTLAPLMSPLGIDAFINPRATTVSSILRHIRHGRVRGVYSVGDAEAEIIEAEVLSTSPIAGQQVRDIDFPEGVLIGAIMKRDEVIKPTGGTRINEGDVIAMFCMAADVPEVERLLQVSIDFF</sequence>
<dbReference type="Gene3D" id="3.30.70.1450">
    <property type="entry name" value="Regulator of K+ conductance, C-terminal domain"/>
    <property type="match status" value="2"/>
</dbReference>
<dbReference type="Proteomes" id="UP000240418">
    <property type="component" value="Unassembled WGS sequence"/>
</dbReference>
<evidence type="ECO:0000256" key="1">
    <source>
        <dbReference type="ARBA" id="ARBA00017378"/>
    </source>
</evidence>
<dbReference type="SUPFAM" id="SSF116726">
    <property type="entry name" value="TrkA C-terminal domain-like"/>
    <property type="match status" value="2"/>
</dbReference>
<evidence type="ECO:0000256" key="3">
    <source>
        <dbReference type="ARBA" id="ARBA00022538"/>
    </source>
</evidence>
<dbReference type="InterPro" id="IPR036721">
    <property type="entry name" value="RCK_C_sf"/>
</dbReference>
<dbReference type="Pfam" id="PF02254">
    <property type="entry name" value="TrkA_N"/>
    <property type="match status" value="2"/>
</dbReference>
<keyword evidence="5" id="KW-0520">NAD</keyword>
<dbReference type="SUPFAM" id="SSF51735">
    <property type="entry name" value="NAD(P)-binding Rossmann-fold domains"/>
    <property type="match status" value="2"/>
</dbReference>
<gene>
    <name evidence="9" type="ORF">CLV88_11812</name>
</gene>
<feature type="domain" description="RCK C-terminal" evidence="8">
    <location>
        <begin position="179"/>
        <end position="263"/>
    </location>
</feature>
<keyword evidence="4" id="KW-0630">Potassium</keyword>
<dbReference type="InterPro" id="IPR006037">
    <property type="entry name" value="RCK_C"/>
</dbReference>
<dbReference type="InterPro" id="IPR006036">
    <property type="entry name" value="K_uptake_TrkA"/>
</dbReference>
<protein>
    <recommendedName>
        <fullName evidence="1">Trk system potassium uptake protein TrkA</fullName>
    </recommendedName>
</protein>
<dbReference type="InterPro" id="IPR036291">
    <property type="entry name" value="NAD(P)-bd_dom_sf"/>
</dbReference>
<comment type="caution">
    <text evidence="9">The sequence shown here is derived from an EMBL/GenBank/DDBJ whole genome shotgun (WGS) entry which is preliminary data.</text>
</comment>
<evidence type="ECO:0000256" key="6">
    <source>
        <dbReference type="ARBA" id="ARBA00023065"/>
    </source>
</evidence>
<dbReference type="NCBIfam" id="NF007039">
    <property type="entry name" value="PRK09496.3-2"/>
    <property type="match status" value="1"/>
</dbReference>
<evidence type="ECO:0000256" key="4">
    <source>
        <dbReference type="ARBA" id="ARBA00022958"/>
    </source>
</evidence>
<keyword evidence="3" id="KW-0633">Potassium transport</keyword>
<dbReference type="InterPro" id="IPR050721">
    <property type="entry name" value="Trk_Ktr_HKT_K-transport"/>
</dbReference>
<dbReference type="Pfam" id="PF02080">
    <property type="entry name" value="TrkA_C"/>
    <property type="match status" value="2"/>
</dbReference>
<dbReference type="EMBL" id="PYGJ01000018">
    <property type="protein sequence ID" value="PSL17337.1"/>
    <property type="molecule type" value="Genomic_DNA"/>
</dbReference>
<feature type="domain" description="RCK N-terminal" evidence="7">
    <location>
        <begin position="35"/>
        <end position="159"/>
    </location>
</feature>
<keyword evidence="6" id="KW-0406">Ion transport</keyword>
<dbReference type="PANTHER" id="PTHR43833">
    <property type="entry name" value="POTASSIUM CHANNEL PROTEIN 2-RELATED-RELATED"/>
    <property type="match status" value="1"/>
</dbReference>
<dbReference type="PRINTS" id="PR00335">
    <property type="entry name" value="KUPTAKETRKA"/>
</dbReference>
<evidence type="ECO:0000256" key="2">
    <source>
        <dbReference type="ARBA" id="ARBA00022448"/>
    </source>
</evidence>
<dbReference type="PROSITE" id="PS51201">
    <property type="entry name" value="RCK_N"/>
    <property type="match status" value="2"/>
</dbReference>
<dbReference type="PANTHER" id="PTHR43833:SF5">
    <property type="entry name" value="TRK SYSTEM POTASSIUM UPTAKE PROTEIN TRKA"/>
    <property type="match status" value="1"/>
</dbReference>
<proteinExistence type="predicted"/>
<dbReference type="NCBIfam" id="NF007031">
    <property type="entry name" value="PRK09496.1-2"/>
    <property type="match status" value="1"/>
</dbReference>
<keyword evidence="10" id="KW-1185">Reference proteome</keyword>
<dbReference type="InterPro" id="IPR003148">
    <property type="entry name" value="RCK_N"/>
</dbReference>
<evidence type="ECO:0000313" key="10">
    <source>
        <dbReference type="Proteomes" id="UP000240418"/>
    </source>
</evidence>
<dbReference type="PROSITE" id="PS51202">
    <property type="entry name" value="RCK_C"/>
    <property type="match status" value="2"/>
</dbReference>
<evidence type="ECO:0000259" key="8">
    <source>
        <dbReference type="PROSITE" id="PS51202"/>
    </source>
</evidence>
<evidence type="ECO:0000256" key="5">
    <source>
        <dbReference type="ARBA" id="ARBA00023027"/>
    </source>
</evidence>
<name>A0A2P8F6J4_9RHOB</name>
<dbReference type="GO" id="GO:0015079">
    <property type="term" value="F:potassium ion transmembrane transporter activity"/>
    <property type="evidence" value="ECO:0007669"/>
    <property type="project" value="InterPro"/>
</dbReference>
<feature type="domain" description="RCK C-terminal" evidence="8">
    <location>
        <begin position="407"/>
        <end position="488"/>
    </location>
</feature>
<evidence type="ECO:0000313" key="9">
    <source>
        <dbReference type="EMBL" id="PSL17337.1"/>
    </source>
</evidence>
<dbReference type="AlphaFoldDB" id="A0A2P8F6J4"/>
<dbReference type="Gene3D" id="3.40.50.720">
    <property type="entry name" value="NAD(P)-binding Rossmann-like Domain"/>
    <property type="match status" value="2"/>
</dbReference>
<dbReference type="NCBIfam" id="NF007032">
    <property type="entry name" value="PRK09496.1-4"/>
    <property type="match status" value="1"/>
</dbReference>
<reference evidence="9 10" key="1">
    <citation type="submission" date="2018-03" db="EMBL/GenBank/DDBJ databases">
        <title>Genomic Encyclopedia of Archaeal and Bacterial Type Strains, Phase II (KMG-II): from individual species to whole genera.</title>
        <authorList>
            <person name="Goeker M."/>
        </authorList>
    </citation>
    <scope>NUCLEOTIDE SEQUENCE [LARGE SCALE GENOMIC DNA]</scope>
    <source>
        <strain evidence="9 10">DSM 100673</strain>
    </source>
</reference>
<evidence type="ECO:0000259" key="7">
    <source>
        <dbReference type="PROSITE" id="PS51201"/>
    </source>
</evidence>
<accession>A0A2P8F6J4</accession>
<keyword evidence="2" id="KW-0813">Transport</keyword>